<dbReference type="RefSeq" id="XP_014467226.1">
    <property type="nucleotide sequence ID" value="XM_014611740.1"/>
</dbReference>
<dbReference type="Pfam" id="PF06585">
    <property type="entry name" value="JHBP"/>
    <property type="match status" value="1"/>
</dbReference>
<sequence>MIFRTLSAFSVILGLCSAEKLNLPVPTCKRDAANYTSCLKHVINEVWPLIVKGLPEFDFPPLDPYFLEHEREIIDSGELHAEVTVSNATIKGYEMIRFRDVRPHSLNEIFRLEVNMRISRMLIDGICEAYGNLGPFRIGGKGT</sequence>
<accession>A0A6P3WMG0</accession>
<dbReference type="Proteomes" id="UP000515204">
    <property type="component" value="Unplaced"/>
</dbReference>
<gene>
    <name evidence="3" type="primary">LOC106740565</name>
</gene>
<protein>
    <submittedName>
        <fullName evidence="3">Uncharacterized protein LOC106740565</fullName>
    </submittedName>
</protein>
<keyword evidence="1" id="KW-0732">Signal</keyword>
<dbReference type="OrthoDB" id="8196554at2759"/>
<evidence type="ECO:0000256" key="1">
    <source>
        <dbReference type="SAM" id="SignalP"/>
    </source>
</evidence>
<evidence type="ECO:0000313" key="3">
    <source>
        <dbReference type="RefSeq" id="XP_014467226.1"/>
    </source>
</evidence>
<dbReference type="PANTHER" id="PTHR11008">
    <property type="entry name" value="PROTEIN TAKEOUT-LIKE PROTEIN"/>
    <property type="match status" value="1"/>
</dbReference>
<dbReference type="PANTHER" id="PTHR11008:SF18">
    <property type="entry name" value="BCDNA.GH05536-RELATED"/>
    <property type="match status" value="1"/>
</dbReference>
<proteinExistence type="predicted"/>
<dbReference type="InterPro" id="IPR010562">
    <property type="entry name" value="Haemolymph_juvenile_hormone-bd"/>
</dbReference>
<dbReference type="GeneID" id="106740565"/>
<name>A0A6P3WMG0_DINQU</name>
<dbReference type="KEGG" id="dqu:106740565"/>
<feature type="chain" id="PRO_5027695430" evidence="1">
    <location>
        <begin position="19"/>
        <end position="143"/>
    </location>
</feature>
<feature type="signal peptide" evidence="1">
    <location>
        <begin position="1"/>
        <end position="18"/>
    </location>
</feature>
<dbReference type="AlphaFoldDB" id="A0A6P3WMG0"/>
<dbReference type="Gene3D" id="3.15.10.30">
    <property type="entry name" value="Haemolymph juvenile hormone binding protein"/>
    <property type="match status" value="1"/>
</dbReference>
<evidence type="ECO:0000313" key="2">
    <source>
        <dbReference type="Proteomes" id="UP000515204"/>
    </source>
</evidence>
<dbReference type="InterPro" id="IPR038606">
    <property type="entry name" value="To_sf"/>
</dbReference>
<dbReference type="GO" id="GO:0005615">
    <property type="term" value="C:extracellular space"/>
    <property type="evidence" value="ECO:0007669"/>
    <property type="project" value="TreeGrafter"/>
</dbReference>
<organism evidence="2 3">
    <name type="scientific">Dinoponera quadriceps</name>
    <name type="common">South American ant</name>
    <dbReference type="NCBI Taxonomy" id="609295"/>
    <lineage>
        <taxon>Eukaryota</taxon>
        <taxon>Metazoa</taxon>
        <taxon>Ecdysozoa</taxon>
        <taxon>Arthropoda</taxon>
        <taxon>Hexapoda</taxon>
        <taxon>Insecta</taxon>
        <taxon>Pterygota</taxon>
        <taxon>Neoptera</taxon>
        <taxon>Endopterygota</taxon>
        <taxon>Hymenoptera</taxon>
        <taxon>Apocrita</taxon>
        <taxon>Aculeata</taxon>
        <taxon>Formicoidea</taxon>
        <taxon>Formicidae</taxon>
        <taxon>Ponerinae</taxon>
        <taxon>Ponerini</taxon>
        <taxon>Dinoponera</taxon>
    </lineage>
</organism>
<reference evidence="3" key="1">
    <citation type="submission" date="2025-08" db="UniProtKB">
        <authorList>
            <consortium name="RefSeq"/>
        </authorList>
    </citation>
    <scope>IDENTIFICATION</scope>
</reference>
<keyword evidence="2" id="KW-1185">Reference proteome</keyword>